<evidence type="ECO:0000313" key="2">
    <source>
        <dbReference type="Proteomes" id="UP000324222"/>
    </source>
</evidence>
<name>A0A5B7HCF0_PORTR</name>
<accession>A0A5B7HCF0</accession>
<comment type="caution">
    <text evidence="1">The sequence shown here is derived from an EMBL/GenBank/DDBJ whole genome shotgun (WGS) entry which is preliminary data.</text>
</comment>
<gene>
    <name evidence="1" type="ORF">E2C01_064660</name>
</gene>
<dbReference type="EMBL" id="VSRR010031086">
    <property type="protein sequence ID" value="MPC70411.1"/>
    <property type="molecule type" value="Genomic_DNA"/>
</dbReference>
<proteinExistence type="predicted"/>
<sequence>MVGSRSVIRYLGRQSPPDKINRGPRHPVYCSSQQVRARRSSENTDLVEPWEEIWLWVGMSNGSEGVQNYSFIACVVSTPVRVIHSVLKASVVVVLDRLFSHRFTLSLFCRATALDG</sequence>
<evidence type="ECO:0000313" key="1">
    <source>
        <dbReference type="EMBL" id="MPC70411.1"/>
    </source>
</evidence>
<keyword evidence="2" id="KW-1185">Reference proteome</keyword>
<reference evidence="1 2" key="1">
    <citation type="submission" date="2019-05" db="EMBL/GenBank/DDBJ databases">
        <title>Another draft genome of Portunus trituberculatus and its Hox gene families provides insights of decapod evolution.</title>
        <authorList>
            <person name="Jeong J.-H."/>
            <person name="Song I."/>
            <person name="Kim S."/>
            <person name="Choi T."/>
            <person name="Kim D."/>
            <person name="Ryu S."/>
            <person name="Kim W."/>
        </authorList>
    </citation>
    <scope>NUCLEOTIDE SEQUENCE [LARGE SCALE GENOMIC DNA]</scope>
    <source>
        <tissue evidence="1">Muscle</tissue>
    </source>
</reference>
<protein>
    <submittedName>
        <fullName evidence="1">Uncharacterized protein</fullName>
    </submittedName>
</protein>
<organism evidence="1 2">
    <name type="scientific">Portunus trituberculatus</name>
    <name type="common">Swimming crab</name>
    <name type="synonym">Neptunus trituberculatus</name>
    <dbReference type="NCBI Taxonomy" id="210409"/>
    <lineage>
        <taxon>Eukaryota</taxon>
        <taxon>Metazoa</taxon>
        <taxon>Ecdysozoa</taxon>
        <taxon>Arthropoda</taxon>
        <taxon>Crustacea</taxon>
        <taxon>Multicrustacea</taxon>
        <taxon>Malacostraca</taxon>
        <taxon>Eumalacostraca</taxon>
        <taxon>Eucarida</taxon>
        <taxon>Decapoda</taxon>
        <taxon>Pleocyemata</taxon>
        <taxon>Brachyura</taxon>
        <taxon>Eubrachyura</taxon>
        <taxon>Portunoidea</taxon>
        <taxon>Portunidae</taxon>
        <taxon>Portuninae</taxon>
        <taxon>Portunus</taxon>
    </lineage>
</organism>
<dbReference type="AlphaFoldDB" id="A0A5B7HCF0"/>
<dbReference type="Proteomes" id="UP000324222">
    <property type="component" value="Unassembled WGS sequence"/>
</dbReference>